<dbReference type="GeneID" id="10327206"/>
<name>E3SJV2_9CAUD</name>
<dbReference type="KEGG" id="vg:10327206"/>
<protein>
    <recommendedName>
        <fullName evidence="3">Methyltransferase</fullName>
    </recommendedName>
</protein>
<reference evidence="1 2" key="1">
    <citation type="journal article" date="2010" name="Environ. Microbiol.">
        <title>Genomic analysis of oceanic cyanobacterial myoviruses compared with T4-like myoviruses from diverse hosts and environments.</title>
        <authorList>
            <person name="Sullivan M.B."/>
            <person name="Huang K.H."/>
            <person name="Ignacio-Espinoza J.C."/>
            <person name="Berlin A.M."/>
            <person name="Kelly L."/>
            <person name="Weigele P.R."/>
            <person name="DeFrancesco A.S."/>
            <person name="Kern S.E."/>
            <person name="Thompson L.R."/>
            <person name="Young S."/>
            <person name="Yandava C."/>
            <person name="Fu R."/>
            <person name="Krastins B."/>
            <person name="Chase M."/>
            <person name="Sarracino D."/>
            <person name="Osburne M.S."/>
            <person name="Henn M.R."/>
            <person name="Chisholm S.W."/>
        </authorList>
    </citation>
    <scope>NUCLEOTIDE SEQUENCE [LARGE SCALE GENOMIC DNA]</scope>
    <source>
        <strain evidence="1">8102-4</strain>
    </source>
</reference>
<dbReference type="EMBL" id="GU071096">
    <property type="protein sequence ID" value="ADO97662.1"/>
    <property type="molecule type" value="Genomic_DNA"/>
</dbReference>
<sequence length="596" mass="69273">MNRVFSLPINPKMDERFMLETFVPFLNLNHQYIRDLYFTCRIPPFIQDAMGDVYTESEMYQATTINALKVAELSDLPLSATFNNIHVDPSMDNLRTWCQYFQPIYDAGVRIVTLPHTHWVASGMIQKIFPDLFIKNTILRNVDKPRDIVNLAKAGFHYINLDRDLMRDADTLYRIKQAKEYCIREGMPVELSILTNEGCWGGCPMMDEHYQYNCSKNPDNDVQYFANEISIQSCEKWDTFDSSTSLKAANLPPWKEDWEEYIKYYGIDCFKMHGREDMMRLKESMDIIERWSKNEPMLFPEFDKYTEDIGLEERPIDIWRDKIKTCKFECWDCNYCESVVDAHYRKQNRMLHPQVLRAQKAVEDALLHQSNFVEDGYDVPGLSSNKVRHLLNNLCKSTDGESVVYADLGCYVGSTLWAAMMGNDVKAYAIDNFSQENIAPARDDIPWEPIDDPIATFQENSKKYMGSNAVLFKDQDIFTINELNDKYPPEVIFYDADHDPKATYENIQSFYQFATDPFTLVVDDCNFDGVMAAVDQLCKDRKFAVLYKKVLRSQEIEDSTGWWNGVAVMVIGKNEYGIGETPIHLEADYEEEIPET</sequence>
<dbReference type="OrthoDB" id="2273at10239"/>
<gene>
    <name evidence="1" type="ORF">SShM2_051</name>
</gene>
<dbReference type="RefSeq" id="YP_004322717.1">
    <property type="nucleotide sequence ID" value="NC_015281.1"/>
</dbReference>
<keyword evidence="2" id="KW-1185">Reference proteome</keyword>
<evidence type="ECO:0000313" key="1">
    <source>
        <dbReference type="EMBL" id="ADO97662.1"/>
    </source>
</evidence>
<evidence type="ECO:0000313" key="2">
    <source>
        <dbReference type="Proteomes" id="UP000006525"/>
    </source>
</evidence>
<dbReference type="Gene3D" id="3.40.50.150">
    <property type="entry name" value="Vaccinia Virus protein VP39"/>
    <property type="match status" value="1"/>
</dbReference>
<dbReference type="InterPro" id="IPR029063">
    <property type="entry name" value="SAM-dependent_MTases_sf"/>
</dbReference>
<accession>E3SJV2</accession>
<dbReference type="Proteomes" id="UP000006525">
    <property type="component" value="Segment"/>
</dbReference>
<organism evidence="1 2">
    <name type="scientific">Synechococcus phage S-ShM2</name>
    <dbReference type="NCBI Taxonomy" id="445683"/>
    <lineage>
        <taxon>Viruses</taxon>
        <taxon>Duplodnaviria</taxon>
        <taxon>Heunggongvirae</taxon>
        <taxon>Uroviricota</taxon>
        <taxon>Caudoviricetes</taxon>
        <taxon>Pantevenvirales</taxon>
        <taxon>Kyanoviridae</taxon>
        <taxon>Ahtivirus</taxon>
        <taxon>Ahtivirus sagseatwo</taxon>
    </lineage>
</organism>
<proteinExistence type="predicted"/>
<evidence type="ECO:0008006" key="3">
    <source>
        <dbReference type="Google" id="ProtNLM"/>
    </source>
</evidence>